<accession>A0ABM1B0R9</accession>
<evidence type="ECO:0000256" key="5">
    <source>
        <dbReference type="ARBA" id="ARBA00023315"/>
    </source>
</evidence>
<dbReference type="NCBIfam" id="TIGR00329">
    <property type="entry name" value="gcp_kae1"/>
    <property type="match status" value="1"/>
</dbReference>
<evidence type="ECO:0000256" key="1">
    <source>
        <dbReference type="ARBA" id="ARBA00012156"/>
    </source>
</evidence>
<protein>
    <recommendedName>
        <fullName evidence="1">N(6)-L-threonylcarbamoyladenine synthase</fullName>
        <ecNumber evidence="1">2.3.1.234</ecNumber>
    </recommendedName>
</protein>
<dbReference type="EC" id="2.3.1.234" evidence="1"/>
<dbReference type="PANTHER" id="PTHR11735:SF6">
    <property type="entry name" value="TRNA N6-ADENOSINE THREONYLCARBAMOYLTRANSFERASE, MITOCHONDRIAL"/>
    <property type="match status" value="1"/>
</dbReference>
<keyword evidence="5 7" id="KW-0012">Acyltransferase</keyword>
<dbReference type="PRINTS" id="PR00789">
    <property type="entry name" value="OSIALOPTASE"/>
</dbReference>
<keyword evidence="7" id="KW-0496">Mitochondrion</keyword>
<evidence type="ECO:0000256" key="7">
    <source>
        <dbReference type="HAMAP-Rule" id="MF_03179"/>
    </source>
</evidence>
<evidence type="ECO:0000256" key="6">
    <source>
        <dbReference type="ARBA" id="ARBA00048117"/>
    </source>
</evidence>
<keyword evidence="2 7" id="KW-0808">Transferase</keyword>
<evidence type="ECO:0000259" key="8">
    <source>
        <dbReference type="Pfam" id="PF00814"/>
    </source>
</evidence>
<proteinExistence type="inferred from homology"/>
<organism evidence="9 10">
    <name type="scientific">Limulus polyphemus</name>
    <name type="common">Atlantic horseshoe crab</name>
    <dbReference type="NCBI Taxonomy" id="6850"/>
    <lineage>
        <taxon>Eukaryota</taxon>
        <taxon>Metazoa</taxon>
        <taxon>Ecdysozoa</taxon>
        <taxon>Arthropoda</taxon>
        <taxon>Chelicerata</taxon>
        <taxon>Merostomata</taxon>
        <taxon>Xiphosura</taxon>
        <taxon>Limulidae</taxon>
        <taxon>Limulus</taxon>
    </lineage>
</organism>
<comment type="subunit">
    <text evidence="7">Homodimer.</text>
</comment>
<keyword evidence="4 7" id="KW-0479">Metal-binding</keyword>
<evidence type="ECO:0000256" key="4">
    <source>
        <dbReference type="ARBA" id="ARBA00022723"/>
    </source>
</evidence>
<dbReference type="SUPFAM" id="SSF53067">
    <property type="entry name" value="Actin-like ATPase domain"/>
    <property type="match status" value="1"/>
</dbReference>
<dbReference type="Pfam" id="PF00814">
    <property type="entry name" value="TsaD"/>
    <property type="match status" value="1"/>
</dbReference>
<dbReference type="InterPro" id="IPR017861">
    <property type="entry name" value="KAE1/TsaD"/>
</dbReference>
<comment type="similarity">
    <text evidence="7">Belongs to the KAE1 / TsaD family.</text>
</comment>
<dbReference type="RefSeq" id="XP_013772435.1">
    <property type="nucleotide sequence ID" value="XM_013916981.2"/>
</dbReference>
<reference evidence="10" key="1">
    <citation type="submission" date="2025-08" db="UniProtKB">
        <authorList>
            <consortium name="RefSeq"/>
        </authorList>
    </citation>
    <scope>IDENTIFICATION</scope>
    <source>
        <tissue evidence="10">Muscle</tissue>
    </source>
</reference>
<comment type="subcellular location">
    <subcellularLocation>
        <location evidence="7">Mitochondrion</location>
    </subcellularLocation>
</comment>
<dbReference type="NCBIfam" id="TIGR03723">
    <property type="entry name" value="T6A_TsaD_YgjD"/>
    <property type="match status" value="1"/>
</dbReference>
<comment type="catalytic activity">
    <reaction evidence="6 7">
        <text>L-threonylcarbamoyladenylate + adenosine(37) in tRNA = N(6)-L-threonylcarbamoyladenosine(37) in tRNA + AMP + H(+)</text>
        <dbReference type="Rhea" id="RHEA:37059"/>
        <dbReference type="Rhea" id="RHEA-COMP:10162"/>
        <dbReference type="Rhea" id="RHEA-COMP:10163"/>
        <dbReference type="ChEBI" id="CHEBI:15378"/>
        <dbReference type="ChEBI" id="CHEBI:73682"/>
        <dbReference type="ChEBI" id="CHEBI:74411"/>
        <dbReference type="ChEBI" id="CHEBI:74418"/>
        <dbReference type="ChEBI" id="CHEBI:456215"/>
        <dbReference type="EC" id="2.3.1.234"/>
    </reaction>
</comment>
<evidence type="ECO:0000313" key="10">
    <source>
        <dbReference type="RefSeq" id="XP_013772435.1"/>
    </source>
</evidence>
<dbReference type="InterPro" id="IPR000905">
    <property type="entry name" value="Gcp-like_dom"/>
</dbReference>
<dbReference type="HAMAP" id="MF_01445">
    <property type="entry name" value="TsaD"/>
    <property type="match status" value="1"/>
</dbReference>
<dbReference type="Gene3D" id="3.30.420.40">
    <property type="match status" value="2"/>
</dbReference>
<dbReference type="PANTHER" id="PTHR11735">
    <property type="entry name" value="TRNA N6-ADENOSINE THREONYLCARBAMOYLTRANSFERASE"/>
    <property type="match status" value="1"/>
</dbReference>
<name>A0ABM1B0R9_LIMPO</name>
<evidence type="ECO:0000313" key="9">
    <source>
        <dbReference type="Proteomes" id="UP000694941"/>
    </source>
</evidence>
<dbReference type="GeneID" id="106457550"/>
<sequence>MQCARYVTSVSLNRTLRTYKYIHNFLNRNVYYKEFKNIWRRLYYTHRQSSPVILGIETSCDDTGAAVVDADGNILGEALHSQLQIHLEHGGIIPPIARDLHHKHIQGIVNMALERSQCELKDLSAIATTVKPGLPLSLSVGLKYSKQLVKETSKPFIPIHHMEAHALTARMVHNIEFPFLVLLASGGHCQLAIVRNVDDFLLLGSTLDDAPGEAFDKIARRLKLRNIPALSTVGGGQAIETLAKEGNSQAFNFPTPLSKYRDCNFSFAGLKFRAYKIITAEEKKHDIIGDLILPNVADICASFQHAIANHIVKRVHRALLFCELEELLPVNKKVLVVSGGVACNHYIRAVLKLVCDHIDFELVCPPPKLCTDNGIMIAWNGIERYKAGIGIAENLDEVDIQAKCPLGKDISKSVEELSIKFRNIKIKIPQKLICTITVINISYCS</sequence>
<dbReference type="CDD" id="cd24134">
    <property type="entry name" value="ASKHA_NBD_OSGEPL1_QRI7_euk"/>
    <property type="match status" value="1"/>
</dbReference>
<dbReference type="Proteomes" id="UP000694941">
    <property type="component" value="Unplaced"/>
</dbReference>
<dbReference type="InterPro" id="IPR022450">
    <property type="entry name" value="TsaD"/>
</dbReference>
<dbReference type="InterPro" id="IPR043129">
    <property type="entry name" value="ATPase_NBD"/>
</dbReference>
<comment type="cofactor">
    <cofactor evidence="7">
        <name>a divalent metal cation</name>
        <dbReference type="ChEBI" id="CHEBI:60240"/>
    </cofactor>
    <text evidence="7">Binds 1 divalent metal cation per subunit.</text>
</comment>
<gene>
    <name evidence="10" type="primary">LOC106457550</name>
</gene>
<comment type="function">
    <text evidence="7">Required for the formation of a threonylcarbamoyl group on adenosine at position 37 (t(6)A37) in mitochondrial tRNAs that read codons beginning with adenine. Probably involved in the transfer of the threonylcarbamoyl moiety of threonylcarbamoyl-AMP (TC-AMP) to the N6 group of A37. Involved in mitochondrial genome maintenance.</text>
</comment>
<keyword evidence="9" id="KW-1185">Reference proteome</keyword>
<evidence type="ECO:0000256" key="3">
    <source>
        <dbReference type="ARBA" id="ARBA00022694"/>
    </source>
</evidence>
<keyword evidence="3 7" id="KW-0819">tRNA processing</keyword>
<feature type="domain" description="Gcp-like" evidence="8">
    <location>
        <begin position="73"/>
        <end position="379"/>
    </location>
</feature>
<evidence type="ECO:0000256" key="2">
    <source>
        <dbReference type="ARBA" id="ARBA00022679"/>
    </source>
</evidence>